<feature type="active site" description="Proton acceptor" evidence="10">
    <location>
        <position position="89"/>
    </location>
</feature>
<dbReference type="SUPFAM" id="SSF52972">
    <property type="entry name" value="ITPase-like"/>
    <property type="match status" value="1"/>
</dbReference>
<dbReference type="GO" id="GO:0009117">
    <property type="term" value="P:nucleotide metabolic process"/>
    <property type="evidence" value="ECO:0007669"/>
    <property type="project" value="UniProtKB-KW"/>
</dbReference>
<evidence type="ECO:0000313" key="14">
    <source>
        <dbReference type="Proteomes" id="UP000077961"/>
    </source>
</evidence>
<keyword evidence="7 10" id="KW-0546">Nucleotide metabolism</keyword>
<comment type="cofactor">
    <cofactor evidence="10">
        <name>Mg(2+)</name>
        <dbReference type="ChEBI" id="CHEBI:18420"/>
    </cofactor>
    <text evidence="10">Binds 1 Mg(2+) ion per subunit.</text>
</comment>
<reference evidence="14 15" key="1">
    <citation type="submission" date="2016-04" db="EMBL/GenBank/DDBJ databases">
        <title>Reclassification of Paraburkholderia panaciterrae (Farh et al. 2015) Dobritsa &amp; Samadpour 2016 as a later homotypic synonym of Paraburkholderia ginsengiterrae (Farh et al. 2015) Dobritsa &amp; Samadpour 2016.</title>
        <authorList>
            <person name="Dobritsa A.P."/>
            <person name="Kutumbaka K."/>
            <person name="Samadpour M."/>
        </authorList>
    </citation>
    <scope>NUCLEOTIDE SEQUENCE [LARGE SCALE GENOMIC DNA]</scope>
    <source>
        <strain evidence="12 15">DCY85</strain>
        <strain evidence="13 14">DCY85-1</strain>
    </source>
</reference>
<comment type="catalytic activity">
    <reaction evidence="10">
        <text>ITP + H2O = IMP + diphosphate + H(+)</text>
        <dbReference type="Rhea" id="RHEA:29399"/>
        <dbReference type="ChEBI" id="CHEBI:15377"/>
        <dbReference type="ChEBI" id="CHEBI:15378"/>
        <dbReference type="ChEBI" id="CHEBI:33019"/>
        <dbReference type="ChEBI" id="CHEBI:58053"/>
        <dbReference type="ChEBI" id="CHEBI:61402"/>
        <dbReference type="EC" id="3.6.1.66"/>
    </reaction>
</comment>
<dbReference type="GO" id="GO:0000166">
    <property type="term" value="F:nucleotide binding"/>
    <property type="evidence" value="ECO:0007669"/>
    <property type="project" value="UniProtKB-KW"/>
</dbReference>
<feature type="binding site" evidence="10">
    <location>
        <begin position="203"/>
        <end position="204"/>
    </location>
    <ligand>
        <name>substrate</name>
    </ligand>
</feature>
<comment type="similarity">
    <text evidence="1 10 11">Belongs to the HAM1 NTPase family.</text>
</comment>
<comment type="catalytic activity">
    <reaction evidence="9 10">
        <text>XTP + H2O = XMP + diphosphate + H(+)</text>
        <dbReference type="Rhea" id="RHEA:28610"/>
        <dbReference type="ChEBI" id="CHEBI:15377"/>
        <dbReference type="ChEBI" id="CHEBI:15378"/>
        <dbReference type="ChEBI" id="CHEBI:33019"/>
        <dbReference type="ChEBI" id="CHEBI:57464"/>
        <dbReference type="ChEBI" id="CHEBI:61314"/>
        <dbReference type="EC" id="3.6.1.66"/>
    </reaction>
</comment>
<evidence type="ECO:0000256" key="4">
    <source>
        <dbReference type="ARBA" id="ARBA00022741"/>
    </source>
</evidence>
<keyword evidence="5 10" id="KW-0378">Hydrolase</keyword>
<dbReference type="InterPro" id="IPR002637">
    <property type="entry name" value="RdgB/HAM1"/>
</dbReference>
<dbReference type="AlphaFoldDB" id="A0A1A9N4C2"/>
<dbReference type="PANTHER" id="PTHR11067:SF9">
    <property type="entry name" value="INOSINE TRIPHOSPHATE PYROPHOSPHATASE"/>
    <property type="match status" value="1"/>
</dbReference>
<dbReference type="Pfam" id="PF01725">
    <property type="entry name" value="Ham1p_like"/>
    <property type="match status" value="1"/>
</dbReference>
<evidence type="ECO:0000256" key="11">
    <source>
        <dbReference type="RuleBase" id="RU003781"/>
    </source>
</evidence>
<dbReference type="EC" id="3.6.1.66" evidence="10"/>
<organism evidence="12 15">
    <name type="scientific">Paraburkholderia ginsengiterrae</name>
    <dbReference type="NCBI Taxonomy" id="1462993"/>
    <lineage>
        <taxon>Bacteria</taxon>
        <taxon>Pseudomonadati</taxon>
        <taxon>Pseudomonadota</taxon>
        <taxon>Betaproteobacteria</taxon>
        <taxon>Burkholderiales</taxon>
        <taxon>Burkholderiaceae</taxon>
        <taxon>Paraburkholderia</taxon>
    </lineage>
</organism>
<evidence type="ECO:0000256" key="7">
    <source>
        <dbReference type="ARBA" id="ARBA00023080"/>
    </source>
</evidence>
<keyword evidence="3 10" id="KW-0479">Metal-binding</keyword>
<feature type="binding site" evidence="10">
    <location>
        <begin position="28"/>
        <end position="33"/>
    </location>
    <ligand>
        <name>substrate</name>
    </ligand>
</feature>
<dbReference type="GO" id="GO:0036222">
    <property type="term" value="F:XTP diphosphatase activity"/>
    <property type="evidence" value="ECO:0007669"/>
    <property type="project" value="UniProtKB-UniRule"/>
</dbReference>
<evidence type="ECO:0000256" key="8">
    <source>
        <dbReference type="ARBA" id="ARBA00051875"/>
    </source>
</evidence>
<dbReference type="FunFam" id="3.90.950.10:FF:000001">
    <property type="entry name" value="dITP/XTP pyrophosphatase"/>
    <property type="match status" value="1"/>
</dbReference>
<dbReference type="HAMAP" id="MF_01405">
    <property type="entry name" value="Non_canon_purine_NTPase"/>
    <property type="match status" value="1"/>
</dbReference>
<dbReference type="STRING" id="1462993.A6V36_04485"/>
<dbReference type="GO" id="GO:0005829">
    <property type="term" value="C:cytosol"/>
    <property type="evidence" value="ECO:0007669"/>
    <property type="project" value="TreeGrafter"/>
</dbReference>
<protein>
    <recommendedName>
        <fullName evidence="10">dITP/XTP pyrophosphatase</fullName>
        <ecNumber evidence="10">3.6.1.66</ecNumber>
    </recommendedName>
    <alternativeName>
        <fullName evidence="10">Non-canonical purine NTP pyrophosphatase</fullName>
    </alternativeName>
    <alternativeName>
        <fullName evidence="10">Non-standard purine NTP pyrophosphatase</fullName>
    </alternativeName>
    <alternativeName>
        <fullName evidence="10">Nucleoside-triphosphate diphosphatase</fullName>
    </alternativeName>
    <alternativeName>
        <fullName evidence="10">Nucleoside-triphosphate pyrophosphatase</fullName>
        <shortName evidence="10">NTPase</shortName>
    </alternativeName>
</protein>
<dbReference type="Gene3D" id="3.90.950.10">
    <property type="match status" value="1"/>
</dbReference>
<evidence type="ECO:0000313" key="13">
    <source>
        <dbReference type="EMBL" id="OAJ58199.1"/>
    </source>
</evidence>
<feature type="binding site" evidence="10">
    <location>
        <position position="198"/>
    </location>
    <ligand>
        <name>substrate</name>
    </ligand>
</feature>
<feature type="binding site" evidence="10">
    <location>
        <begin position="175"/>
        <end position="178"/>
    </location>
    <ligand>
        <name>substrate</name>
    </ligand>
</feature>
<dbReference type="GO" id="GO:0046872">
    <property type="term" value="F:metal ion binding"/>
    <property type="evidence" value="ECO:0007669"/>
    <property type="project" value="UniProtKB-KW"/>
</dbReference>
<evidence type="ECO:0000256" key="5">
    <source>
        <dbReference type="ARBA" id="ARBA00022801"/>
    </source>
</evidence>
<dbReference type="InterPro" id="IPR029001">
    <property type="entry name" value="ITPase-like_fam"/>
</dbReference>
<dbReference type="Proteomes" id="UP000077961">
    <property type="component" value="Unassembled WGS sequence"/>
</dbReference>
<comment type="catalytic activity">
    <reaction evidence="8 10">
        <text>dITP + H2O = dIMP + diphosphate + H(+)</text>
        <dbReference type="Rhea" id="RHEA:28342"/>
        <dbReference type="ChEBI" id="CHEBI:15377"/>
        <dbReference type="ChEBI" id="CHEBI:15378"/>
        <dbReference type="ChEBI" id="CHEBI:33019"/>
        <dbReference type="ChEBI" id="CHEBI:61194"/>
        <dbReference type="ChEBI" id="CHEBI:61382"/>
        <dbReference type="EC" id="3.6.1.66"/>
    </reaction>
</comment>
<comment type="function">
    <text evidence="10">Pyrophosphatase that catalyzes the hydrolysis of nucleoside triphosphates to their monophosphate derivatives, with a high preference for the non-canonical purine nucleotides XTP (xanthosine triphosphate), dITP (deoxyinosine triphosphate) and ITP. Seems to function as a house-cleaning enzyme that removes non-canonical purine nucleotides from the nucleotide pool, thus preventing their incorporation into DNA/RNA and avoiding chromosomal lesions.</text>
</comment>
<comment type="caution">
    <text evidence="12">The sequence shown here is derived from an EMBL/GenBank/DDBJ whole genome shotgun (WGS) entry which is preliminary data.</text>
</comment>
<dbReference type="CDD" id="cd00515">
    <property type="entry name" value="HAM1"/>
    <property type="match status" value="1"/>
</dbReference>
<dbReference type="InterPro" id="IPR020922">
    <property type="entry name" value="dITP/XTP_pyrophosphatase"/>
</dbReference>
<gene>
    <name evidence="13" type="ORF">A6V36_04485</name>
    <name evidence="12" type="ORF">A6V37_04660</name>
</gene>
<evidence type="ECO:0000256" key="9">
    <source>
        <dbReference type="ARBA" id="ARBA00052017"/>
    </source>
</evidence>
<dbReference type="GO" id="GO:0036220">
    <property type="term" value="F:ITP diphosphatase activity"/>
    <property type="evidence" value="ECO:0007669"/>
    <property type="project" value="UniProtKB-UniRule"/>
</dbReference>
<accession>A0A1A9N4C2</accession>
<evidence type="ECO:0000256" key="10">
    <source>
        <dbReference type="HAMAP-Rule" id="MF_01405"/>
    </source>
</evidence>
<evidence type="ECO:0000313" key="15">
    <source>
        <dbReference type="Proteomes" id="UP000078116"/>
    </source>
</evidence>
<dbReference type="GO" id="GO:0009146">
    <property type="term" value="P:purine nucleoside triphosphate catabolic process"/>
    <property type="evidence" value="ECO:0007669"/>
    <property type="project" value="UniProtKB-UniRule"/>
</dbReference>
<dbReference type="RefSeq" id="WP_064268606.1">
    <property type="nucleotide sequence ID" value="NZ_LXJZ01000176.1"/>
</dbReference>
<dbReference type="OrthoDB" id="9807456at2"/>
<evidence type="ECO:0000256" key="6">
    <source>
        <dbReference type="ARBA" id="ARBA00022842"/>
    </source>
</evidence>
<feature type="binding site" evidence="10">
    <location>
        <position position="90"/>
    </location>
    <ligand>
        <name>substrate</name>
    </ligand>
</feature>
<feature type="binding site" evidence="10">
    <location>
        <position position="89"/>
    </location>
    <ligand>
        <name>Mg(2+)</name>
        <dbReference type="ChEBI" id="CHEBI:18420"/>
    </ligand>
</feature>
<evidence type="ECO:0000313" key="12">
    <source>
        <dbReference type="EMBL" id="OAJ57508.1"/>
    </source>
</evidence>
<evidence type="ECO:0000256" key="2">
    <source>
        <dbReference type="ARBA" id="ARBA00011738"/>
    </source>
</evidence>
<dbReference type="EMBL" id="LXJZ01000176">
    <property type="protein sequence ID" value="OAJ58199.1"/>
    <property type="molecule type" value="Genomic_DNA"/>
</dbReference>
<dbReference type="Proteomes" id="UP000078116">
    <property type="component" value="Unassembled WGS sequence"/>
</dbReference>
<keyword evidence="6 10" id="KW-0460">Magnesium</keyword>
<keyword evidence="14" id="KW-1185">Reference proteome</keyword>
<evidence type="ECO:0000256" key="3">
    <source>
        <dbReference type="ARBA" id="ARBA00022723"/>
    </source>
</evidence>
<dbReference type="EMBL" id="LXKA01000327">
    <property type="protein sequence ID" value="OAJ57508.1"/>
    <property type="molecule type" value="Genomic_DNA"/>
</dbReference>
<keyword evidence="4 10" id="KW-0547">Nucleotide-binding</keyword>
<dbReference type="GO" id="GO:0035870">
    <property type="term" value="F:dITP diphosphatase activity"/>
    <property type="evidence" value="ECO:0007669"/>
    <property type="project" value="UniProtKB-UniRule"/>
</dbReference>
<proteinExistence type="inferred from homology"/>
<dbReference type="PANTHER" id="PTHR11067">
    <property type="entry name" value="INOSINE TRIPHOSPHATE PYROPHOSPHATASE/HAM1 PROTEIN"/>
    <property type="match status" value="1"/>
</dbReference>
<dbReference type="GO" id="GO:0017111">
    <property type="term" value="F:ribonucleoside triphosphate phosphatase activity"/>
    <property type="evidence" value="ECO:0007669"/>
    <property type="project" value="InterPro"/>
</dbReference>
<dbReference type="NCBIfam" id="TIGR00042">
    <property type="entry name" value="RdgB/HAM1 family non-canonical purine NTP pyrophosphatase"/>
    <property type="match status" value="1"/>
</dbReference>
<name>A0A1A9N4C2_9BURK</name>
<comment type="subunit">
    <text evidence="2 10">Homodimer.</text>
</comment>
<sequence>MNEVSRDNGAAASGAPSQAPLKRVVLASNNAGKLREFAALLGAAGIELIAQGELNVPEAEEPHPTFVENALTKARHAAKLTGLPALADDSGLCVRALRGAPGVYSARYAQLAGGEKSDAANNARLVSVMQGETDRRAYYYCVLALVRHADDPEPLIAEGRWHGEMLDAPRGENGFGYDPYFFLPSLNASAAELDPAVKNASSHRAIALRQLLARLTEEA</sequence>
<evidence type="ECO:0000256" key="1">
    <source>
        <dbReference type="ARBA" id="ARBA00008023"/>
    </source>
</evidence>
<feature type="binding site" evidence="10">
    <location>
        <position position="60"/>
    </location>
    <ligand>
        <name>Mg(2+)</name>
        <dbReference type="ChEBI" id="CHEBI:18420"/>
    </ligand>
</feature>